<organism evidence="3 4">
    <name type="scientific">Kaistia soli DSM 19436</name>
    <dbReference type="NCBI Taxonomy" id="1122133"/>
    <lineage>
        <taxon>Bacteria</taxon>
        <taxon>Pseudomonadati</taxon>
        <taxon>Pseudomonadota</taxon>
        <taxon>Alphaproteobacteria</taxon>
        <taxon>Hyphomicrobiales</taxon>
        <taxon>Kaistiaceae</taxon>
        <taxon>Kaistia</taxon>
    </lineage>
</organism>
<dbReference type="InterPro" id="IPR017927">
    <property type="entry name" value="FAD-bd_FR_type"/>
</dbReference>
<dbReference type="EMBL" id="FQUP01000002">
    <property type="protein sequence ID" value="SHF77122.1"/>
    <property type="molecule type" value="Genomic_DNA"/>
</dbReference>
<dbReference type="InterPro" id="IPR001433">
    <property type="entry name" value="OxRdtase_FAD/NAD-bd"/>
</dbReference>
<dbReference type="PANTHER" id="PTHR47354:SF5">
    <property type="entry name" value="PROTEIN RFBI"/>
    <property type="match status" value="1"/>
</dbReference>
<evidence type="ECO:0000259" key="2">
    <source>
        <dbReference type="PROSITE" id="PS51384"/>
    </source>
</evidence>
<feature type="domain" description="FAD-binding FR-type" evidence="2">
    <location>
        <begin position="10"/>
        <end position="112"/>
    </location>
</feature>
<dbReference type="InterPro" id="IPR017938">
    <property type="entry name" value="Riboflavin_synthase-like_b-brl"/>
</dbReference>
<dbReference type="STRING" id="1122133.SAMN02745157_2964"/>
<dbReference type="RefSeq" id="WP_073053984.1">
    <property type="nucleotide sequence ID" value="NZ_FQUP01000002.1"/>
</dbReference>
<dbReference type="Pfam" id="PF00970">
    <property type="entry name" value="FAD_binding_6"/>
    <property type="match status" value="1"/>
</dbReference>
<dbReference type="InterPro" id="IPR008333">
    <property type="entry name" value="Cbr1-like_FAD-bd_dom"/>
</dbReference>
<comment type="cofactor">
    <cofactor evidence="1">
        <name>[2Fe-2S] cluster</name>
        <dbReference type="ChEBI" id="CHEBI:190135"/>
    </cofactor>
</comment>
<protein>
    <submittedName>
        <fullName evidence="3">Ferredoxin-NADP reductase</fullName>
    </submittedName>
</protein>
<name>A0A1M5EDE9_9HYPH</name>
<evidence type="ECO:0000313" key="3">
    <source>
        <dbReference type="EMBL" id="SHF77122.1"/>
    </source>
</evidence>
<evidence type="ECO:0000256" key="1">
    <source>
        <dbReference type="ARBA" id="ARBA00034078"/>
    </source>
</evidence>
<dbReference type="PANTHER" id="PTHR47354">
    <property type="entry name" value="NADH OXIDOREDUCTASE HCR"/>
    <property type="match status" value="1"/>
</dbReference>
<sequence>MDGSAQPKRLLWQEAVIEAIHAETPTVKSFRLRPDSWTGFTAGQHVDIRLTAPDGYQAQRSYSIGSAPDASGTIELAIEALPDGEVSPFFHDVVEVGDRIELRGPIGGHFIWDRPLGGPILLIAGGSGLVPLMSILRHRAVVAPEVPAVLVVSARRYDDLIWRTELLRRAAEDPNLKVIVTLTREQARPGLRFGRIDMGLMADALAGGLPALTYVCGSTPFVEAAANLVLAAGVPFESVRTERYGGSKV</sequence>
<dbReference type="Pfam" id="PF00175">
    <property type="entry name" value="NAD_binding_1"/>
    <property type="match status" value="1"/>
</dbReference>
<dbReference type="PROSITE" id="PS51384">
    <property type="entry name" value="FAD_FR"/>
    <property type="match status" value="1"/>
</dbReference>
<dbReference type="Gene3D" id="2.40.30.10">
    <property type="entry name" value="Translation factors"/>
    <property type="match status" value="1"/>
</dbReference>
<dbReference type="SUPFAM" id="SSF52343">
    <property type="entry name" value="Ferredoxin reductase-like, C-terminal NADP-linked domain"/>
    <property type="match status" value="1"/>
</dbReference>
<accession>A0A1M5EDE9</accession>
<keyword evidence="4" id="KW-1185">Reference proteome</keyword>
<proteinExistence type="predicted"/>
<dbReference type="Gene3D" id="3.40.50.80">
    <property type="entry name" value="Nucleotide-binding domain of ferredoxin-NADP reductase (FNR) module"/>
    <property type="match status" value="1"/>
</dbReference>
<evidence type="ECO:0000313" key="4">
    <source>
        <dbReference type="Proteomes" id="UP000184485"/>
    </source>
</evidence>
<dbReference type="SUPFAM" id="SSF63380">
    <property type="entry name" value="Riboflavin synthase domain-like"/>
    <property type="match status" value="1"/>
</dbReference>
<gene>
    <name evidence="3" type="ORF">SAMN02745157_2964</name>
</gene>
<dbReference type="PRINTS" id="PR00406">
    <property type="entry name" value="CYTB5RDTASE"/>
</dbReference>
<dbReference type="AlphaFoldDB" id="A0A1M5EDE9"/>
<dbReference type="CDD" id="cd06217">
    <property type="entry name" value="FNR_iron_sulfur_binding_3"/>
    <property type="match status" value="1"/>
</dbReference>
<reference evidence="3 4" key="1">
    <citation type="submission" date="2016-11" db="EMBL/GenBank/DDBJ databases">
        <authorList>
            <person name="Jaros S."/>
            <person name="Januszkiewicz K."/>
            <person name="Wedrychowicz H."/>
        </authorList>
    </citation>
    <scope>NUCLEOTIDE SEQUENCE [LARGE SCALE GENOMIC DNA]</scope>
    <source>
        <strain evidence="3 4">DSM 19436</strain>
    </source>
</reference>
<dbReference type="InterPro" id="IPR050415">
    <property type="entry name" value="MRET"/>
</dbReference>
<dbReference type="GO" id="GO:0016491">
    <property type="term" value="F:oxidoreductase activity"/>
    <property type="evidence" value="ECO:0007669"/>
    <property type="project" value="InterPro"/>
</dbReference>
<dbReference type="OrthoDB" id="9806195at2"/>
<dbReference type="Proteomes" id="UP000184485">
    <property type="component" value="Unassembled WGS sequence"/>
</dbReference>
<dbReference type="PRINTS" id="PR00371">
    <property type="entry name" value="FPNCR"/>
</dbReference>
<dbReference type="InterPro" id="IPR001709">
    <property type="entry name" value="Flavoprot_Pyr_Nucl_cyt_Rdtase"/>
</dbReference>
<dbReference type="InterPro" id="IPR039261">
    <property type="entry name" value="FNR_nucleotide-bd"/>
</dbReference>